<evidence type="ECO:0000256" key="3">
    <source>
        <dbReference type="ARBA" id="ARBA00022833"/>
    </source>
</evidence>
<dbReference type="InterPro" id="IPR010666">
    <property type="entry name" value="Znf_GRF"/>
</dbReference>
<keyword evidence="1" id="KW-0479">Metal-binding</keyword>
<evidence type="ECO:0000313" key="6">
    <source>
        <dbReference type="EMBL" id="MED6201938.1"/>
    </source>
</evidence>
<evidence type="ECO:0000313" key="7">
    <source>
        <dbReference type="Proteomes" id="UP001341840"/>
    </source>
</evidence>
<protein>
    <recommendedName>
        <fullName evidence="5">GRF-type domain-containing protein</fullName>
    </recommendedName>
</protein>
<evidence type="ECO:0000256" key="1">
    <source>
        <dbReference type="ARBA" id="ARBA00022723"/>
    </source>
</evidence>
<gene>
    <name evidence="6" type="ORF">PIB30_100187</name>
</gene>
<feature type="domain" description="GRF-type" evidence="5">
    <location>
        <begin position="36"/>
        <end position="79"/>
    </location>
</feature>
<accession>A0ABU6XZG9</accession>
<keyword evidence="7" id="KW-1185">Reference proteome</keyword>
<dbReference type="EMBL" id="JASCZI010214215">
    <property type="protein sequence ID" value="MED6201938.1"/>
    <property type="molecule type" value="Genomic_DNA"/>
</dbReference>
<reference evidence="6 7" key="1">
    <citation type="journal article" date="2023" name="Plants (Basel)">
        <title>Bridging the Gap: Combining Genomics and Transcriptomics Approaches to Understand Stylosanthes scabra, an Orphan Legume from the Brazilian Caatinga.</title>
        <authorList>
            <person name="Ferreira-Neto J.R.C."/>
            <person name="da Silva M.D."/>
            <person name="Binneck E."/>
            <person name="de Melo N.F."/>
            <person name="da Silva R.H."/>
            <person name="de Melo A.L.T.M."/>
            <person name="Pandolfi V."/>
            <person name="Bustamante F.O."/>
            <person name="Brasileiro-Vidal A.C."/>
            <person name="Benko-Iseppon A.M."/>
        </authorList>
    </citation>
    <scope>NUCLEOTIDE SEQUENCE [LARGE SCALE GENOMIC DNA]</scope>
    <source>
        <tissue evidence="6">Leaves</tissue>
    </source>
</reference>
<evidence type="ECO:0000256" key="4">
    <source>
        <dbReference type="PROSITE-ProRule" id="PRU01343"/>
    </source>
</evidence>
<organism evidence="6 7">
    <name type="scientific">Stylosanthes scabra</name>
    <dbReference type="NCBI Taxonomy" id="79078"/>
    <lineage>
        <taxon>Eukaryota</taxon>
        <taxon>Viridiplantae</taxon>
        <taxon>Streptophyta</taxon>
        <taxon>Embryophyta</taxon>
        <taxon>Tracheophyta</taxon>
        <taxon>Spermatophyta</taxon>
        <taxon>Magnoliopsida</taxon>
        <taxon>eudicotyledons</taxon>
        <taxon>Gunneridae</taxon>
        <taxon>Pentapetalae</taxon>
        <taxon>rosids</taxon>
        <taxon>fabids</taxon>
        <taxon>Fabales</taxon>
        <taxon>Fabaceae</taxon>
        <taxon>Papilionoideae</taxon>
        <taxon>50 kb inversion clade</taxon>
        <taxon>dalbergioids sensu lato</taxon>
        <taxon>Dalbergieae</taxon>
        <taxon>Pterocarpus clade</taxon>
        <taxon>Stylosanthes</taxon>
    </lineage>
</organism>
<dbReference type="Pfam" id="PF06839">
    <property type="entry name" value="Zn_ribbon_GRF"/>
    <property type="match status" value="1"/>
</dbReference>
<name>A0ABU6XZG9_9FABA</name>
<evidence type="ECO:0000259" key="5">
    <source>
        <dbReference type="PROSITE" id="PS51999"/>
    </source>
</evidence>
<keyword evidence="3" id="KW-0862">Zinc</keyword>
<evidence type="ECO:0000256" key="2">
    <source>
        <dbReference type="ARBA" id="ARBA00022771"/>
    </source>
</evidence>
<keyword evidence="2 4" id="KW-0863">Zinc-finger</keyword>
<comment type="caution">
    <text evidence="6">The sequence shown here is derived from an EMBL/GenBank/DDBJ whole genome shotgun (WGS) entry which is preliminary data.</text>
</comment>
<proteinExistence type="predicted"/>
<sequence length="100" mass="11900">MKTPIRVSNLIDSDASSYGVGARRKLKRHPYNGERCYHGMDAMLLKFRTAENPNRWFLRCPHYKKSDLRCEYFIWVDEVCDLDTQKEVEEKNSSRHTSSW</sequence>
<dbReference type="PROSITE" id="PS51999">
    <property type="entry name" value="ZF_GRF"/>
    <property type="match status" value="1"/>
</dbReference>
<dbReference type="Proteomes" id="UP001341840">
    <property type="component" value="Unassembled WGS sequence"/>
</dbReference>